<comment type="cofactor">
    <cofactor evidence="11">
        <name>Zn(2+)</name>
        <dbReference type="ChEBI" id="CHEBI:29105"/>
    </cofactor>
    <text evidence="11">Binds 1 zinc ion per subunit.</text>
</comment>
<dbReference type="InterPro" id="IPR018317">
    <property type="entry name" value="QueC"/>
</dbReference>
<dbReference type="PANTHER" id="PTHR42914:SF1">
    <property type="entry name" value="7-CYANO-7-DEAZAGUANINE SYNTHASE"/>
    <property type="match status" value="1"/>
</dbReference>
<evidence type="ECO:0000256" key="3">
    <source>
        <dbReference type="ARBA" id="ARBA00022723"/>
    </source>
</evidence>
<sequence>MRPKAVVLLSGGLDSTTTLAQAIADGCEPTAISFRYGQKHTKELVSAENVCKHYGVAHVVIDLNLSSFRSALTRKDIDVPMDREGKLDEDIPITYVPARNIVFLSIAAGLAESIDADRVYIGANAVDYSGYPDDRPDFFKAYEEMLAKGTKAGVEGHPVKIMTPLLHLSKADIVRLGKELKAPLELTWSCYNGGEKACGHCDSCRLRLEGFRQAGYKDEIPYEDGVVQ</sequence>
<dbReference type="GeneID" id="41321169"/>
<comment type="similarity">
    <text evidence="8 11">Belongs to the QueC family.</text>
</comment>
<reference evidence="12 13" key="1">
    <citation type="submission" date="2016-10" db="EMBL/GenBank/DDBJ databases">
        <title>Complete genome of the TMA-utilizing, human hosted archaeon Methanomethylophilus alvus Gen. nov, sp. nov., strain Mx-05, derived from a pure culture.</title>
        <authorList>
            <person name="Brugere J.-F."/>
            <person name="Ben Hania W."/>
            <person name="Chaudhary P.P."/>
            <person name="Gaci N."/>
            <person name="Borrel G."/>
            <person name="Cao Van Tuat L."/>
            <person name="Fardeau M.-L."/>
            <person name="Harris H.M.B."/>
            <person name="O'Toole P.W."/>
            <person name="Ollivier B."/>
        </authorList>
    </citation>
    <scope>NUCLEOTIDE SEQUENCE [LARGE SCALE GENOMIC DNA]</scope>
    <source>
        <strain evidence="12 13">Mx-05</strain>
    </source>
</reference>
<evidence type="ECO:0000256" key="1">
    <source>
        <dbReference type="ARBA" id="ARBA00005061"/>
    </source>
</evidence>
<dbReference type="InterPro" id="IPR014729">
    <property type="entry name" value="Rossmann-like_a/b/a_fold"/>
</dbReference>
<evidence type="ECO:0000313" key="13">
    <source>
        <dbReference type="Proteomes" id="UP000273278"/>
    </source>
</evidence>
<protein>
    <recommendedName>
        <fullName evidence="9 11">7-cyano-7-deazaguanine synthase</fullName>
        <ecNumber evidence="9 11">6.3.4.20</ecNumber>
    </recommendedName>
    <alternativeName>
        <fullName evidence="11">7-cyano-7-carbaguanine synthase</fullName>
    </alternativeName>
    <alternativeName>
        <fullName evidence="11">Archaeosine biosynthesis protein QueC</fullName>
    </alternativeName>
    <alternativeName>
        <fullName evidence="11">PreQ(0) synthase</fullName>
    </alternativeName>
</protein>
<keyword evidence="6 11" id="KW-0067">ATP-binding</keyword>
<keyword evidence="2 11" id="KW-0436">Ligase</keyword>
<name>A0A3G3IFD0_9ARCH</name>
<evidence type="ECO:0000313" key="12">
    <source>
        <dbReference type="EMBL" id="AYQ54553.1"/>
    </source>
</evidence>
<dbReference type="Gene3D" id="3.40.50.620">
    <property type="entry name" value="HUPs"/>
    <property type="match status" value="1"/>
</dbReference>
<dbReference type="SUPFAM" id="SSF52402">
    <property type="entry name" value="Adenine nucleotide alpha hydrolases-like"/>
    <property type="match status" value="1"/>
</dbReference>
<dbReference type="NCBIfam" id="TIGR00364">
    <property type="entry name" value="7-cyano-7-deazaguanine synthase QueC"/>
    <property type="match status" value="1"/>
</dbReference>
<evidence type="ECO:0000256" key="10">
    <source>
        <dbReference type="ARBA" id="ARBA00047890"/>
    </source>
</evidence>
<dbReference type="UniPathway" id="UPA00391"/>
<dbReference type="GO" id="GO:0008270">
    <property type="term" value="F:zinc ion binding"/>
    <property type="evidence" value="ECO:0007669"/>
    <property type="project" value="UniProtKB-UniRule"/>
</dbReference>
<dbReference type="Pfam" id="PF06508">
    <property type="entry name" value="QueC"/>
    <property type="match status" value="1"/>
</dbReference>
<dbReference type="CDD" id="cd01995">
    <property type="entry name" value="QueC-like"/>
    <property type="match status" value="1"/>
</dbReference>
<dbReference type="OMA" id="VWVPNRN"/>
<organism evidence="12 13">
    <name type="scientific">Methanomethylophilus alvi</name>
    <dbReference type="NCBI Taxonomy" id="1291540"/>
    <lineage>
        <taxon>Archaea</taxon>
        <taxon>Methanobacteriati</taxon>
        <taxon>Thermoplasmatota</taxon>
        <taxon>Thermoplasmata</taxon>
        <taxon>Methanomassiliicoccales</taxon>
        <taxon>Methanomethylophilaceae</taxon>
        <taxon>Methanomethylophilus</taxon>
    </lineage>
</organism>
<keyword evidence="3 11" id="KW-0479">Metal-binding</keyword>
<keyword evidence="5 11" id="KW-0862">Zinc</keyword>
<proteinExistence type="inferred from homology"/>
<dbReference type="EC" id="6.3.4.20" evidence="9 11"/>
<evidence type="ECO:0000256" key="5">
    <source>
        <dbReference type="ARBA" id="ARBA00022833"/>
    </source>
</evidence>
<dbReference type="GO" id="GO:0005524">
    <property type="term" value="F:ATP binding"/>
    <property type="evidence" value="ECO:0007669"/>
    <property type="project" value="UniProtKB-UniRule"/>
</dbReference>
<evidence type="ECO:0000256" key="8">
    <source>
        <dbReference type="ARBA" id="ARBA00037993"/>
    </source>
</evidence>
<accession>A0A3G3IFD0</accession>
<comment type="pathway">
    <text evidence="1 11">Purine metabolism; 7-cyano-7-deazaguanine biosynthesis.</text>
</comment>
<evidence type="ECO:0000256" key="6">
    <source>
        <dbReference type="ARBA" id="ARBA00022840"/>
    </source>
</evidence>
<feature type="binding site" evidence="11">
    <location>
        <position position="201"/>
    </location>
    <ligand>
        <name>Zn(2+)</name>
        <dbReference type="ChEBI" id="CHEBI:29105"/>
    </ligand>
</feature>
<dbReference type="AlphaFoldDB" id="A0A3G3IFD0"/>
<dbReference type="EMBL" id="CP017686">
    <property type="protein sequence ID" value="AYQ54553.1"/>
    <property type="molecule type" value="Genomic_DNA"/>
</dbReference>
<evidence type="ECO:0000256" key="11">
    <source>
        <dbReference type="HAMAP-Rule" id="MF_01633"/>
    </source>
</evidence>
<dbReference type="PIRSF" id="PIRSF006293">
    <property type="entry name" value="ExsB"/>
    <property type="match status" value="1"/>
</dbReference>
<evidence type="ECO:0000256" key="7">
    <source>
        <dbReference type="ARBA" id="ARBA00037768"/>
    </source>
</evidence>
<evidence type="ECO:0000256" key="2">
    <source>
        <dbReference type="ARBA" id="ARBA00022598"/>
    </source>
</evidence>
<gene>
    <name evidence="11" type="primary">queC</name>
    <name evidence="12" type="ORF">BKD89_01835</name>
</gene>
<comment type="catalytic activity">
    <reaction evidence="10 11">
        <text>7-carboxy-7-carbaguanine + NH4(+) + 2 ATP = 7-cyano-7-carbaguanine + 2 AMP + 2 diphosphate + 2 H(+)</text>
        <dbReference type="Rhea" id="RHEA:27982"/>
        <dbReference type="ChEBI" id="CHEBI:15378"/>
        <dbReference type="ChEBI" id="CHEBI:28938"/>
        <dbReference type="ChEBI" id="CHEBI:30616"/>
        <dbReference type="ChEBI" id="CHEBI:33019"/>
        <dbReference type="ChEBI" id="CHEBI:45075"/>
        <dbReference type="ChEBI" id="CHEBI:61036"/>
        <dbReference type="ChEBI" id="CHEBI:456215"/>
        <dbReference type="EC" id="6.3.4.20"/>
    </reaction>
</comment>
<keyword evidence="4 11" id="KW-0547">Nucleotide-binding</keyword>
<dbReference type="HAMAP" id="MF_01633">
    <property type="entry name" value="QueC"/>
    <property type="match status" value="1"/>
</dbReference>
<dbReference type="GO" id="GO:0016879">
    <property type="term" value="F:ligase activity, forming carbon-nitrogen bonds"/>
    <property type="evidence" value="ECO:0007669"/>
    <property type="project" value="UniProtKB-UniRule"/>
</dbReference>
<comment type="function">
    <text evidence="7 11">Catalyzes the ATP-dependent conversion of 7-carboxy-7-deazaguanine (CDG) to 7-cyano-7-deazaguanine (preQ(0)).</text>
</comment>
<evidence type="ECO:0000256" key="4">
    <source>
        <dbReference type="ARBA" id="ARBA00022741"/>
    </source>
</evidence>
<evidence type="ECO:0000256" key="9">
    <source>
        <dbReference type="ARBA" id="ARBA00039149"/>
    </source>
</evidence>
<feature type="binding site" evidence="11">
    <location>
        <position position="198"/>
    </location>
    <ligand>
        <name>Zn(2+)</name>
        <dbReference type="ChEBI" id="CHEBI:29105"/>
    </ligand>
</feature>
<feature type="binding site" evidence="11">
    <location>
        <begin position="9"/>
        <end position="19"/>
    </location>
    <ligand>
        <name>ATP</name>
        <dbReference type="ChEBI" id="CHEBI:30616"/>
    </ligand>
</feature>
<feature type="binding site" evidence="11">
    <location>
        <position position="190"/>
    </location>
    <ligand>
        <name>Zn(2+)</name>
        <dbReference type="ChEBI" id="CHEBI:29105"/>
    </ligand>
</feature>
<dbReference type="Proteomes" id="UP000273278">
    <property type="component" value="Chromosome"/>
</dbReference>
<dbReference type="PANTHER" id="PTHR42914">
    <property type="entry name" value="7-CYANO-7-DEAZAGUANINE SYNTHASE"/>
    <property type="match status" value="1"/>
</dbReference>
<dbReference type="RefSeq" id="WP_015504268.1">
    <property type="nucleotide sequence ID" value="NZ_CAYARL010000008.1"/>
</dbReference>
<feature type="binding site" evidence="11">
    <location>
        <position position="204"/>
    </location>
    <ligand>
        <name>Zn(2+)</name>
        <dbReference type="ChEBI" id="CHEBI:29105"/>
    </ligand>
</feature>